<reference evidence="1 2" key="1">
    <citation type="submission" date="2021-08" db="EMBL/GenBank/DDBJ databases">
        <title>Draft Genome Sequence of Phanerochaete sordida strain YK-624.</title>
        <authorList>
            <person name="Mori T."/>
            <person name="Dohra H."/>
            <person name="Suzuki T."/>
            <person name="Kawagishi H."/>
            <person name="Hirai H."/>
        </authorList>
    </citation>
    <scope>NUCLEOTIDE SEQUENCE [LARGE SCALE GENOMIC DNA]</scope>
    <source>
        <strain evidence="1 2">YK-624</strain>
    </source>
</reference>
<comment type="caution">
    <text evidence="1">The sequence shown here is derived from an EMBL/GenBank/DDBJ whole genome shotgun (WGS) entry which is preliminary data.</text>
</comment>
<dbReference type="Proteomes" id="UP000703269">
    <property type="component" value="Unassembled WGS sequence"/>
</dbReference>
<organism evidence="1 2">
    <name type="scientific">Phanerochaete sordida</name>
    <dbReference type="NCBI Taxonomy" id="48140"/>
    <lineage>
        <taxon>Eukaryota</taxon>
        <taxon>Fungi</taxon>
        <taxon>Dikarya</taxon>
        <taxon>Basidiomycota</taxon>
        <taxon>Agaricomycotina</taxon>
        <taxon>Agaricomycetes</taxon>
        <taxon>Polyporales</taxon>
        <taxon>Phanerochaetaceae</taxon>
        <taxon>Phanerochaete</taxon>
    </lineage>
</organism>
<protein>
    <submittedName>
        <fullName evidence="1">F-box protein</fullName>
    </submittedName>
</protein>
<proteinExistence type="predicted"/>
<evidence type="ECO:0000313" key="2">
    <source>
        <dbReference type="Proteomes" id="UP000703269"/>
    </source>
</evidence>
<dbReference type="OrthoDB" id="2788229at2759"/>
<dbReference type="AlphaFoldDB" id="A0A9P3GRK4"/>
<dbReference type="EMBL" id="BPQB01000167">
    <property type="protein sequence ID" value="GJF00566.1"/>
    <property type="molecule type" value="Genomic_DNA"/>
</dbReference>
<gene>
    <name evidence="1" type="ORF">PsYK624_168590</name>
</gene>
<name>A0A9P3GRK4_9APHY</name>
<keyword evidence="2" id="KW-1185">Reference proteome</keyword>
<sequence>MTSSLPPPALNLVLENLSNEPTSLKNCSLVSPEWSTVSASLLFKSLRWPPRKQVPGLLEDLSSLLECLMSSSRVRSSVCELRIYSSKRDDSSSITAVMPQILAFLPKLRSLYLDTLLATPAEFPADPRVEAQDQRRTIDSVHLACKLHDLPVLLSPFRHIASLIVTCHGGTGPQEIPAPRPPDPTLSVDSITLHSSDEAVLSVLQGVLDTTRVHSLTLSAAPTLAQPALQSVLGSMSALRSLAYARVDPAAPPFAPGAAPRLHAVALGGHLLARAAEPARTAGVDDPGGRSGDADRAPAVPAGLGYSEWAAVLRDLRLLVCAATAHVALTLTVDEAHTVRDAESAAGALRAAFGALDWRGLGAVLRGAAALTSVRLGVVYGGFLDAERCAGVLREVARERLPAGVVEKLRVEVV</sequence>
<evidence type="ECO:0000313" key="1">
    <source>
        <dbReference type="EMBL" id="GJF00566.1"/>
    </source>
</evidence>
<accession>A0A9P3GRK4</accession>